<evidence type="ECO:0000313" key="2">
    <source>
        <dbReference type="EMBL" id="CCC91888.1"/>
    </source>
</evidence>
<keyword evidence="1" id="KW-0812">Transmembrane</keyword>
<name>G0UR77_TRYCI</name>
<feature type="transmembrane region" description="Helical" evidence="1">
    <location>
        <begin position="12"/>
        <end position="35"/>
    </location>
</feature>
<organism evidence="2">
    <name type="scientific">Trypanosoma congolense (strain IL3000)</name>
    <dbReference type="NCBI Taxonomy" id="1068625"/>
    <lineage>
        <taxon>Eukaryota</taxon>
        <taxon>Discoba</taxon>
        <taxon>Euglenozoa</taxon>
        <taxon>Kinetoplastea</taxon>
        <taxon>Metakinetoplastina</taxon>
        <taxon>Trypanosomatida</taxon>
        <taxon>Trypanosomatidae</taxon>
        <taxon>Trypanosoma</taxon>
        <taxon>Nannomonas</taxon>
    </lineage>
</organism>
<keyword evidence="1" id="KW-1133">Transmembrane helix</keyword>
<gene>
    <name evidence="2" type="ORF">TCIL3000_8_970</name>
</gene>
<keyword evidence="1" id="KW-0472">Membrane</keyword>
<reference evidence="2" key="1">
    <citation type="journal article" date="2012" name="Proc. Natl. Acad. Sci. U.S.A.">
        <title>Antigenic diversity is generated by distinct evolutionary mechanisms in African trypanosome species.</title>
        <authorList>
            <person name="Jackson A.P."/>
            <person name="Berry A."/>
            <person name="Aslett M."/>
            <person name="Allison H.C."/>
            <person name="Burton P."/>
            <person name="Vavrova-Anderson J."/>
            <person name="Brown R."/>
            <person name="Browne H."/>
            <person name="Corton N."/>
            <person name="Hauser H."/>
            <person name="Gamble J."/>
            <person name="Gilderthorp R."/>
            <person name="Marcello L."/>
            <person name="McQuillan J."/>
            <person name="Otto T.D."/>
            <person name="Quail M.A."/>
            <person name="Sanders M.J."/>
            <person name="van Tonder A."/>
            <person name="Ginger M.L."/>
            <person name="Field M.C."/>
            <person name="Barry J.D."/>
            <person name="Hertz-Fowler C."/>
            <person name="Berriman M."/>
        </authorList>
    </citation>
    <scope>NUCLEOTIDE SEQUENCE</scope>
    <source>
        <strain evidence="2">IL3000</strain>
    </source>
</reference>
<dbReference type="AlphaFoldDB" id="G0UR77"/>
<protein>
    <submittedName>
        <fullName evidence="2">Uncharacterized protein</fullName>
    </submittedName>
</protein>
<dbReference type="EMBL" id="HE575321">
    <property type="protein sequence ID" value="CCC91888.1"/>
    <property type="molecule type" value="Genomic_DNA"/>
</dbReference>
<accession>G0UR77</accession>
<sequence>MSALRCGAGTTLLCYITVLLLLLLRLLSLTFLFPFGSSNVLDPPVISSCERPRGVNAMKMCAFSCGLEGFFLSFFLYLILSIFFFFLFFIFSNKKEMSLSHCPLSI</sequence>
<evidence type="ECO:0000256" key="1">
    <source>
        <dbReference type="SAM" id="Phobius"/>
    </source>
</evidence>
<proteinExistence type="predicted"/>
<feature type="transmembrane region" description="Helical" evidence="1">
    <location>
        <begin position="70"/>
        <end position="91"/>
    </location>
</feature>